<feature type="compositionally biased region" description="Low complexity" evidence="1">
    <location>
        <begin position="108"/>
        <end position="131"/>
    </location>
</feature>
<proteinExistence type="predicted"/>
<evidence type="ECO:0000313" key="2">
    <source>
        <dbReference type="EMBL" id="OIQ80596.1"/>
    </source>
</evidence>
<evidence type="ECO:0000256" key="1">
    <source>
        <dbReference type="SAM" id="MobiDB-lite"/>
    </source>
</evidence>
<sequence length="131" mass="13827">MVVPVDTDIDEAEHIAEKHRQQGQQCVEMLAVRHLQFQHHDGDDDGNHAITECLDASLFHGASAMPALSQPPAWCQNGTPTIGVEACATSRSRMGRARRASRPDSTAKAKARAIAAGSPASATAVLTSTAS</sequence>
<feature type="region of interest" description="Disordered" evidence="1">
    <location>
        <begin position="90"/>
        <end position="131"/>
    </location>
</feature>
<dbReference type="AlphaFoldDB" id="A0A1J5QKW0"/>
<accession>A0A1J5QKW0</accession>
<comment type="caution">
    <text evidence="2">The sequence shown here is derived from an EMBL/GenBank/DDBJ whole genome shotgun (WGS) entry which is preliminary data.</text>
</comment>
<gene>
    <name evidence="2" type="ORF">GALL_376390</name>
</gene>
<dbReference type="EMBL" id="MLJW01001038">
    <property type="protein sequence ID" value="OIQ80596.1"/>
    <property type="molecule type" value="Genomic_DNA"/>
</dbReference>
<name>A0A1J5QKW0_9ZZZZ</name>
<reference evidence="2" key="1">
    <citation type="submission" date="2016-10" db="EMBL/GenBank/DDBJ databases">
        <title>Sequence of Gallionella enrichment culture.</title>
        <authorList>
            <person name="Poehlein A."/>
            <person name="Muehling M."/>
            <person name="Daniel R."/>
        </authorList>
    </citation>
    <scope>NUCLEOTIDE SEQUENCE</scope>
</reference>
<organism evidence="2">
    <name type="scientific">mine drainage metagenome</name>
    <dbReference type="NCBI Taxonomy" id="410659"/>
    <lineage>
        <taxon>unclassified sequences</taxon>
        <taxon>metagenomes</taxon>
        <taxon>ecological metagenomes</taxon>
    </lineage>
</organism>
<protein>
    <submittedName>
        <fullName evidence="2">Uncharacterized protein</fullName>
    </submittedName>
</protein>